<dbReference type="InterPro" id="IPR041633">
    <property type="entry name" value="Polbeta"/>
</dbReference>
<feature type="domain" description="Polymerase beta nucleotidyltransferase" evidence="1">
    <location>
        <begin position="10"/>
        <end position="68"/>
    </location>
</feature>
<reference evidence="2 3" key="1">
    <citation type="submission" date="2021-10" db="EMBL/GenBank/DDBJ databases">
        <authorList>
            <person name="Criscuolo A."/>
        </authorList>
    </citation>
    <scope>NUCLEOTIDE SEQUENCE [LARGE SCALE GENOMIC DNA]</scope>
    <source>
        <strain evidence="3">CIP 111883</strain>
    </source>
</reference>
<evidence type="ECO:0000313" key="3">
    <source>
        <dbReference type="Proteomes" id="UP000789833"/>
    </source>
</evidence>
<comment type="caution">
    <text evidence="2">The sequence shown here is derived from an EMBL/GenBank/DDBJ whole genome shotgun (WGS) entry which is preliminary data.</text>
</comment>
<dbReference type="EMBL" id="CAKJTJ010000014">
    <property type="protein sequence ID" value="CAG9621911.1"/>
    <property type="molecule type" value="Genomic_DNA"/>
</dbReference>
<keyword evidence="3" id="KW-1185">Reference proteome</keyword>
<name>A0ABM8YPR7_9BACI</name>
<dbReference type="Gene3D" id="3.30.460.10">
    <property type="entry name" value="Beta Polymerase, domain 2"/>
    <property type="match status" value="1"/>
</dbReference>
<gene>
    <name evidence="2" type="ORF">BACCIP111883_02702</name>
</gene>
<dbReference type="SUPFAM" id="SSF81301">
    <property type="entry name" value="Nucleotidyltransferase"/>
    <property type="match status" value="1"/>
</dbReference>
<dbReference type="InterPro" id="IPR043519">
    <property type="entry name" value="NT_sf"/>
</dbReference>
<organism evidence="2 3">
    <name type="scientific">Sutcliffiella rhizosphaerae</name>
    <dbReference type="NCBI Taxonomy" id="2880967"/>
    <lineage>
        <taxon>Bacteria</taxon>
        <taxon>Bacillati</taxon>
        <taxon>Bacillota</taxon>
        <taxon>Bacilli</taxon>
        <taxon>Bacillales</taxon>
        <taxon>Bacillaceae</taxon>
        <taxon>Sutcliffiella</taxon>
    </lineage>
</organism>
<accession>A0ABM8YPR7</accession>
<dbReference type="RefSeq" id="WP_230501908.1">
    <property type="nucleotide sequence ID" value="NZ_CAKJTJ010000014.1"/>
</dbReference>
<evidence type="ECO:0000313" key="2">
    <source>
        <dbReference type="EMBL" id="CAG9621911.1"/>
    </source>
</evidence>
<dbReference type="Proteomes" id="UP000789833">
    <property type="component" value="Unassembled WGS sequence"/>
</dbReference>
<dbReference type="Pfam" id="PF18765">
    <property type="entry name" value="Polbeta"/>
    <property type="match status" value="1"/>
</dbReference>
<proteinExistence type="predicted"/>
<sequence>MFKDNAILNAIVKEFSQLQEVEAILLAGSHTTDTQDENSDYDLYIYSNKEVPIKKREEITKKFCDYIEINNQFWETEDDGIIRDGNIPIEIIYRDFDWMDAQLERTLFNYQADVGYTTCFWSNFITSVILFDQHEKAGKLQQKYNIKYPEALKLNIVRKNYPLLREQMPAYYFQIEKAIKRNDYVSINHRVAALLASYFDILCAINEMPHPGEKKLVKILKEKAAKLPFDMEENLNDLLSSISGFDERILAEVNKLVDNLDNLLIAEGILTSER</sequence>
<evidence type="ECO:0000259" key="1">
    <source>
        <dbReference type="Pfam" id="PF18765"/>
    </source>
</evidence>
<protein>
    <recommendedName>
        <fullName evidence="1">Polymerase beta nucleotidyltransferase domain-containing protein</fullName>
    </recommendedName>
</protein>